<dbReference type="Pfam" id="PF00356">
    <property type="entry name" value="LacI"/>
    <property type="match status" value="1"/>
</dbReference>
<organism evidence="5 6">
    <name type="scientific">[Clostridium] celerecrescens 18A</name>
    <dbReference type="NCBI Taxonomy" id="1286362"/>
    <lineage>
        <taxon>Bacteria</taxon>
        <taxon>Bacillati</taxon>
        <taxon>Bacillota</taxon>
        <taxon>Clostridia</taxon>
        <taxon>Lachnospirales</taxon>
        <taxon>Lachnospiraceae</taxon>
        <taxon>Lacrimispora</taxon>
    </lineage>
</organism>
<keyword evidence="3" id="KW-0804">Transcription</keyword>
<proteinExistence type="predicted"/>
<accession>A0A2M8Z528</accession>
<dbReference type="Pfam" id="PF13377">
    <property type="entry name" value="Peripla_BP_3"/>
    <property type="match status" value="1"/>
</dbReference>
<feature type="domain" description="HTH lacI-type" evidence="4">
    <location>
        <begin position="21"/>
        <end position="75"/>
    </location>
</feature>
<reference evidence="5 6" key="1">
    <citation type="submission" date="2017-11" db="EMBL/GenBank/DDBJ databases">
        <title>Understudied soil microbes with underappreciated capabilities: Untangling the Clostridium saccharolyticum group.</title>
        <authorList>
            <person name="Leschine S."/>
        </authorList>
    </citation>
    <scope>NUCLEOTIDE SEQUENCE [LARGE SCALE GENOMIC DNA]</scope>
    <source>
        <strain evidence="5 6">18A</strain>
    </source>
</reference>
<keyword evidence="2" id="KW-0238">DNA-binding</keyword>
<evidence type="ECO:0000313" key="5">
    <source>
        <dbReference type="EMBL" id="PJJ28556.1"/>
    </source>
</evidence>
<dbReference type="Proteomes" id="UP000231092">
    <property type="component" value="Unassembled WGS sequence"/>
</dbReference>
<dbReference type="Gene3D" id="1.10.260.40">
    <property type="entry name" value="lambda repressor-like DNA-binding domains"/>
    <property type="match status" value="1"/>
</dbReference>
<evidence type="ECO:0000256" key="1">
    <source>
        <dbReference type="ARBA" id="ARBA00023015"/>
    </source>
</evidence>
<dbReference type="SUPFAM" id="SSF53822">
    <property type="entry name" value="Periplasmic binding protein-like I"/>
    <property type="match status" value="1"/>
</dbReference>
<dbReference type="PROSITE" id="PS50932">
    <property type="entry name" value="HTH_LACI_2"/>
    <property type="match status" value="1"/>
</dbReference>
<comment type="caution">
    <text evidence="5">The sequence shown here is derived from an EMBL/GenBank/DDBJ whole genome shotgun (WGS) entry which is preliminary data.</text>
</comment>
<keyword evidence="1" id="KW-0805">Transcription regulation</keyword>
<dbReference type="SMART" id="SM00354">
    <property type="entry name" value="HTH_LACI"/>
    <property type="match status" value="1"/>
</dbReference>
<dbReference type="SUPFAM" id="SSF47413">
    <property type="entry name" value="lambda repressor-like DNA-binding domains"/>
    <property type="match status" value="1"/>
</dbReference>
<sequence length="369" mass="41060">MGCHEVMDKGTEKEERGSITMTLKEIASMAGVSVATVSYVLNNTAQVSEETRKRVEKIIKETGYRSNILAKSLRTNESFLIGVIVEDITVWHTAHIIDGINEIAEARGYNTILNNLRLLSKIESQFEHISNFQKDIDKAVDVLIGMQVDGIIYVGMHDRKISHVLHDIKKPVVYCYCYTDGEGSSVRYSNEKTVYQMTQMLISNGHKEFGVINGLKGSEPAALRFKGFQRALDEAGIELKPENIVCGNWKYREGKEAAGKLLNKKNFPTAIVAMNDDMAVGVYDAARELGLKIPDDISVTGFDNGDIVQYVTPRITTVERPLQEMGYRSMELLLESIHGTSVGDVNITLPCALIEGESVKNRNESAVYE</sequence>
<evidence type="ECO:0000256" key="2">
    <source>
        <dbReference type="ARBA" id="ARBA00023125"/>
    </source>
</evidence>
<dbReference type="AlphaFoldDB" id="A0A2M8Z528"/>
<dbReference type="CDD" id="cd01392">
    <property type="entry name" value="HTH_LacI"/>
    <property type="match status" value="1"/>
</dbReference>
<dbReference type="GO" id="GO:0000976">
    <property type="term" value="F:transcription cis-regulatory region binding"/>
    <property type="evidence" value="ECO:0007669"/>
    <property type="project" value="TreeGrafter"/>
</dbReference>
<dbReference type="CDD" id="cd06288">
    <property type="entry name" value="PBP1_sucrose_transcription_regulator"/>
    <property type="match status" value="1"/>
</dbReference>
<dbReference type="InterPro" id="IPR028082">
    <property type="entry name" value="Peripla_BP_I"/>
</dbReference>
<dbReference type="GO" id="GO:0003700">
    <property type="term" value="F:DNA-binding transcription factor activity"/>
    <property type="evidence" value="ECO:0007669"/>
    <property type="project" value="TreeGrafter"/>
</dbReference>
<name>A0A2M8Z528_9FIRM</name>
<dbReference type="InterPro" id="IPR010982">
    <property type="entry name" value="Lambda_DNA-bd_dom_sf"/>
</dbReference>
<evidence type="ECO:0000259" key="4">
    <source>
        <dbReference type="PROSITE" id="PS50932"/>
    </source>
</evidence>
<gene>
    <name evidence="5" type="ORF">H171_2064</name>
</gene>
<dbReference type="Gene3D" id="3.40.50.2300">
    <property type="match status" value="2"/>
</dbReference>
<dbReference type="PROSITE" id="PS00356">
    <property type="entry name" value="HTH_LACI_1"/>
    <property type="match status" value="1"/>
</dbReference>
<dbReference type="InterPro" id="IPR046335">
    <property type="entry name" value="LacI/GalR-like_sensor"/>
</dbReference>
<dbReference type="EMBL" id="PGET01000001">
    <property type="protein sequence ID" value="PJJ28556.1"/>
    <property type="molecule type" value="Genomic_DNA"/>
</dbReference>
<evidence type="ECO:0000313" key="6">
    <source>
        <dbReference type="Proteomes" id="UP000231092"/>
    </source>
</evidence>
<evidence type="ECO:0000256" key="3">
    <source>
        <dbReference type="ARBA" id="ARBA00023163"/>
    </source>
</evidence>
<dbReference type="OrthoDB" id="9775106at2"/>
<dbReference type="PANTHER" id="PTHR30146:SF24">
    <property type="entry name" value="XYLOSE OPERON REGULATORY PROTEIN"/>
    <property type="match status" value="1"/>
</dbReference>
<dbReference type="PANTHER" id="PTHR30146">
    <property type="entry name" value="LACI-RELATED TRANSCRIPTIONAL REPRESSOR"/>
    <property type="match status" value="1"/>
</dbReference>
<protein>
    <submittedName>
        <fullName evidence="5">LacI family transcriptional regulator</fullName>
    </submittedName>
</protein>
<dbReference type="InterPro" id="IPR000843">
    <property type="entry name" value="HTH_LacI"/>
</dbReference>